<dbReference type="InterPro" id="IPR054352">
    <property type="entry name" value="ACT_Aspartokinase"/>
</dbReference>
<keyword evidence="8 12" id="KW-0418">Kinase</keyword>
<dbReference type="InterPro" id="IPR018042">
    <property type="entry name" value="Aspartate_kinase_CS"/>
</dbReference>
<dbReference type="Pfam" id="PF00696">
    <property type="entry name" value="AA_kinase"/>
    <property type="match status" value="1"/>
</dbReference>
<keyword evidence="9" id="KW-0067">ATP-binding</keyword>
<dbReference type="CDD" id="cd04923">
    <property type="entry name" value="ACT_AK-LysC-DapG-like_2"/>
    <property type="match status" value="1"/>
</dbReference>
<evidence type="ECO:0000313" key="15">
    <source>
        <dbReference type="EMBL" id="UTO55693.1"/>
    </source>
</evidence>
<evidence type="ECO:0000256" key="3">
    <source>
        <dbReference type="ARBA" id="ARBA00005139"/>
    </source>
</evidence>
<proteinExistence type="inferred from homology"/>
<dbReference type="Proteomes" id="UP001059822">
    <property type="component" value="Chromosome"/>
</dbReference>
<name>A0A9Q9BZ98_9RICK</name>
<feature type="domain" description="ACT" evidence="14">
    <location>
        <begin position="266"/>
        <end position="348"/>
    </location>
</feature>
<comment type="similarity">
    <text evidence="4 12">Belongs to the aspartokinase family.</text>
</comment>
<comment type="catalytic activity">
    <reaction evidence="11 12">
        <text>L-aspartate + ATP = 4-phospho-L-aspartate + ADP</text>
        <dbReference type="Rhea" id="RHEA:23776"/>
        <dbReference type="ChEBI" id="CHEBI:29991"/>
        <dbReference type="ChEBI" id="CHEBI:30616"/>
        <dbReference type="ChEBI" id="CHEBI:57535"/>
        <dbReference type="ChEBI" id="CHEBI:456216"/>
        <dbReference type="EC" id="2.7.2.4"/>
    </reaction>
</comment>
<dbReference type="NCBIfam" id="NF005155">
    <property type="entry name" value="PRK06635.1-4"/>
    <property type="match status" value="1"/>
</dbReference>
<evidence type="ECO:0000256" key="4">
    <source>
        <dbReference type="ARBA" id="ARBA00010122"/>
    </source>
</evidence>
<dbReference type="PIRSF" id="PIRSF000726">
    <property type="entry name" value="Asp_kin"/>
    <property type="match status" value="1"/>
</dbReference>
<evidence type="ECO:0000256" key="10">
    <source>
        <dbReference type="ARBA" id="ARBA00023154"/>
    </source>
</evidence>
<evidence type="ECO:0000256" key="2">
    <source>
        <dbReference type="ARBA" id="ARBA00004986"/>
    </source>
</evidence>
<dbReference type="GO" id="GO:0005524">
    <property type="term" value="F:ATP binding"/>
    <property type="evidence" value="ECO:0007669"/>
    <property type="project" value="UniProtKB-KW"/>
</dbReference>
<evidence type="ECO:0000313" key="16">
    <source>
        <dbReference type="Proteomes" id="UP001059822"/>
    </source>
</evidence>
<dbReference type="InterPro" id="IPR001048">
    <property type="entry name" value="Asp/Glu/Uridylate_kinase"/>
</dbReference>
<dbReference type="CDD" id="cd04913">
    <property type="entry name" value="ACT_AKii-LysC-BS-like_1"/>
    <property type="match status" value="1"/>
</dbReference>
<dbReference type="PROSITE" id="PS51671">
    <property type="entry name" value="ACT"/>
    <property type="match status" value="1"/>
</dbReference>
<evidence type="ECO:0000256" key="13">
    <source>
        <dbReference type="RuleBase" id="RU004249"/>
    </source>
</evidence>
<evidence type="ECO:0000256" key="8">
    <source>
        <dbReference type="ARBA" id="ARBA00022777"/>
    </source>
</evidence>
<keyword evidence="5 13" id="KW-0028">Amino-acid biosynthesis</keyword>
<evidence type="ECO:0000256" key="12">
    <source>
        <dbReference type="RuleBase" id="RU003448"/>
    </source>
</evidence>
<reference evidence="15" key="1">
    <citation type="journal article" date="2022" name="Microorganisms">
        <title>Assembly and Comparison of Ca. Neoehrlichia mikurensis Genomes.</title>
        <authorList>
            <person name="Azagi T."/>
            <person name="Dirks R.P."/>
            <person name="Yebra-Pimentel E.S."/>
            <person name="Schaap P.J."/>
            <person name="Koehorst J.J."/>
            <person name="Esser H.J."/>
            <person name="Sprong H."/>
        </authorList>
    </citation>
    <scope>NUCLEOTIDE SEQUENCE</scope>
    <source>
        <strain evidence="15">18-2837</strain>
    </source>
</reference>
<dbReference type="GO" id="GO:0005829">
    <property type="term" value="C:cytosol"/>
    <property type="evidence" value="ECO:0007669"/>
    <property type="project" value="TreeGrafter"/>
</dbReference>
<dbReference type="AlphaFoldDB" id="A0A9Q9BZ98"/>
<dbReference type="InterPro" id="IPR041740">
    <property type="entry name" value="AKii-LysC-BS"/>
</dbReference>
<keyword evidence="7" id="KW-0547">Nucleotide-binding</keyword>
<comment type="pathway">
    <text evidence="3 13">Amino-acid biosynthesis; L-threonine biosynthesis; L-threonine from L-aspartate: step 1/5.</text>
</comment>
<dbReference type="FunFam" id="3.40.1160.10:FF:000002">
    <property type="entry name" value="Aspartokinase"/>
    <property type="match status" value="1"/>
</dbReference>
<dbReference type="GO" id="GO:0009090">
    <property type="term" value="P:homoserine biosynthetic process"/>
    <property type="evidence" value="ECO:0007669"/>
    <property type="project" value="TreeGrafter"/>
</dbReference>
<evidence type="ECO:0000256" key="11">
    <source>
        <dbReference type="ARBA" id="ARBA00047872"/>
    </source>
</evidence>
<dbReference type="InterPro" id="IPR005260">
    <property type="entry name" value="Asp_kin_monofn"/>
</dbReference>
<keyword evidence="10" id="KW-0457">Lysine biosynthesis</keyword>
<accession>A0A9Q9BZ98</accession>
<dbReference type="CDD" id="cd04261">
    <property type="entry name" value="AAK_AKii-LysC-BS"/>
    <property type="match status" value="1"/>
</dbReference>
<dbReference type="InterPro" id="IPR001341">
    <property type="entry name" value="Asp_kinase"/>
</dbReference>
<protein>
    <recommendedName>
        <fullName evidence="12">Aspartokinase</fullName>
        <ecNumber evidence="12">2.7.2.4</ecNumber>
    </recommendedName>
</protein>
<evidence type="ECO:0000259" key="14">
    <source>
        <dbReference type="PROSITE" id="PS51671"/>
    </source>
</evidence>
<dbReference type="InterPro" id="IPR002912">
    <property type="entry name" value="ACT_dom"/>
</dbReference>
<dbReference type="GO" id="GO:0009089">
    <property type="term" value="P:lysine biosynthetic process via diaminopimelate"/>
    <property type="evidence" value="ECO:0007669"/>
    <property type="project" value="TreeGrafter"/>
</dbReference>
<evidence type="ECO:0000256" key="7">
    <source>
        <dbReference type="ARBA" id="ARBA00022741"/>
    </source>
</evidence>
<dbReference type="NCBIfam" id="NF005154">
    <property type="entry name" value="PRK06635.1-2"/>
    <property type="match status" value="1"/>
</dbReference>
<dbReference type="EMBL" id="CP089286">
    <property type="protein sequence ID" value="UTO55693.1"/>
    <property type="molecule type" value="Genomic_DNA"/>
</dbReference>
<dbReference type="PANTHER" id="PTHR21499:SF3">
    <property type="entry name" value="ASPARTOKINASE"/>
    <property type="match status" value="1"/>
</dbReference>
<evidence type="ECO:0000256" key="5">
    <source>
        <dbReference type="ARBA" id="ARBA00022605"/>
    </source>
</evidence>
<evidence type="ECO:0000256" key="1">
    <source>
        <dbReference type="ARBA" id="ARBA00004766"/>
    </source>
</evidence>
<dbReference type="EC" id="2.7.2.4" evidence="12"/>
<gene>
    <name evidence="15" type="ORF">LUA82_01240</name>
</gene>
<dbReference type="GO" id="GO:0004072">
    <property type="term" value="F:aspartate kinase activity"/>
    <property type="evidence" value="ECO:0007669"/>
    <property type="project" value="UniProtKB-EC"/>
</dbReference>
<organism evidence="15 16">
    <name type="scientific">Neoehrlichia mikurensis</name>
    <dbReference type="NCBI Taxonomy" id="89586"/>
    <lineage>
        <taxon>Bacteria</taxon>
        <taxon>Pseudomonadati</taxon>
        <taxon>Pseudomonadota</taxon>
        <taxon>Alphaproteobacteria</taxon>
        <taxon>Rickettsiales</taxon>
        <taxon>Anaplasmataceae</taxon>
        <taxon>Candidatus Neoehrlichia</taxon>
    </lineage>
</organism>
<dbReference type="PANTHER" id="PTHR21499">
    <property type="entry name" value="ASPARTATE KINASE"/>
    <property type="match status" value="1"/>
</dbReference>
<comment type="pathway">
    <text evidence="1 13">Amino-acid biosynthesis; L-lysine biosynthesis via DAP pathway; (S)-tetrahydrodipicolinate from L-aspartate: step 1/4.</text>
</comment>
<evidence type="ECO:0000256" key="6">
    <source>
        <dbReference type="ARBA" id="ARBA00022679"/>
    </source>
</evidence>
<dbReference type="NCBIfam" id="TIGR00657">
    <property type="entry name" value="asp_kinases"/>
    <property type="match status" value="1"/>
</dbReference>
<sequence>MSKIIVKKFGGTSLKDIECINKVAKIIQNDVINNYKVIVVVSAMGTFTNDIISKIKLLSDLCTASALAEYDSIIASGEQISSGLLSIALQKMNIKARSWLGWQIPIKTSSHYSNARIVEVEDTELKNFLKDNDVAIIAGFQGVYNNRITTLGRGGSDTSAVAIAAALKLDLCYIYTDVDGIYTTDPNIVPTARKVNNITYDEMLEMSSLGAKILQVRSVEIAMRYNIKLCVLSTFAKTQGTFVVRKEEIMESHTITGITLHNNAVSITVESINTLTGIAAVFAPLAQNNISVDMIIQNIGHEKINVTFTISEDHIARTTALLTELKDQIMYNNLIINPTVAEVSIIGVGMISNPGVAYKMFNTLSNNKIKILAVTTSEIKISVLIERIHSALAIKVLHDAFELHINKELK</sequence>
<dbReference type="RefSeq" id="WP_218193783.1">
    <property type="nucleotide sequence ID" value="NZ_CP054597.1"/>
</dbReference>
<comment type="pathway">
    <text evidence="2 13">Amino-acid biosynthesis; L-methionine biosynthesis via de novo pathway; L-homoserine from L-aspartate: step 1/3.</text>
</comment>
<keyword evidence="6 12" id="KW-0808">Transferase</keyword>
<evidence type="ECO:0000256" key="9">
    <source>
        <dbReference type="ARBA" id="ARBA00022840"/>
    </source>
</evidence>
<dbReference type="Pfam" id="PF22468">
    <property type="entry name" value="ACT_9"/>
    <property type="match status" value="1"/>
</dbReference>
<dbReference type="PROSITE" id="PS00324">
    <property type="entry name" value="ASPARTOKINASE"/>
    <property type="match status" value="1"/>
</dbReference>